<dbReference type="PANTHER" id="PTHR34388:SF1">
    <property type="entry name" value="DNA POLYMERASE III SUBUNIT DELTA"/>
    <property type="match status" value="1"/>
</dbReference>
<dbReference type="GO" id="GO:0003887">
    <property type="term" value="F:DNA-directed DNA polymerase activity"/>
    <property type="evidence" value="ECO:0007669"/>
    <property type="project" value="UniProtKB-UniRule"/>
</dbReference>
<dbReference type="GO" id="GO:0009360">
    <property type="term" value="C:DNA polymerase III complex"/>
    <property type="evidence" value="ECO:0007669"/>
    <property type="project" value="UniProtKB-UniRule"/>
</dbReference>
<accession>A0A3A1Y9T1</accession>
<evidence type="ECO:0000256" key="1">
    <source>
        <dbReference type="ARBA" id="ARBA00022679"/>
    </source>
</evidence>
<evidence type="ECO:0000313" key="6">
    <source>
        <dbReference type="EMBL" id="RIY33948.1"/>
    </source>
</evidence>
<dbReference type="Gene3D" id="3.40.50.300">
    <property type="entry name" value="P-loop containing nucleotide triphosphate hydrolases"/>
    <property type="match status" value="1"/>
</dbReference>
<dbReference type="Gene3D" id="1.10.8.60">
    <property type="match status" value="1"/>
</dbReference>
<sequence length="383" mass="45075">MTLLKFSAETLAKDLAQQGYPNYFLITGADLLLQKEATEAVQKLVTDPQGYYACEEVEIYTDADKYNLNELLLDVNQVGLFGVRKFIKIIINRNVTAKVLSDLKELAQANDQFHVYAFILLNWERKNESSPLYKVFQQQVNCAQIPCEPLSGDAYRSWIRKRLRKYHFTFADNVINFLYERFENNMFMLQQLLEQLRLRDIKEIDIKLIEQTSQEFSDYSVFDLMPYVVAGNIRKAKAVLDYLVYQKGESLGLIIGVMRRDLIRIYSYRSHSQVSSAAEFMTSALAHQGLSPLQNQQFKKFYWDKDKRRYYETYLRTIGSRDRLYRLFIYLCDIDIANKTIFNTDTTVEHLGYFFTEFTSRNPFALRSCEIFKDKYITYSDVN</sequence>
<dbReference type="GO" id="GO:0006261">
    <property type="term" value="P:DNA-templated DNA replication"/>
    <property type="evidence" value="ECO:0007669"/>
    <property type="project" value="TreeGrafter"/>
</dbReference>
<dbReference type="InterPro" id="IPR005790">
    <property type="entry name" value="DNA_polIII_delta"/>
</dbReference>
<dbReference type="EMBL" id="NRJH01000005">
    <property type="protein sequence ID" value="RIY33948.1"/>
    <property type="molecule type" value="Genomic_DNA"/>
</dbReference>
<name>A0A3A1Y9T1_9GAMM</name>
<proteinExistence type="predicted"/>
<keyword evidence="7" id="KW-1185">Reference proteome</keyword>
<evidence type="ECO:0000256" key="5">
    <source>
        <dbReference type="NCBIfam" id="TIGR01128"/>
    </source>
</evidence>
<dbReference type="PANTHER" id="PTHR34388">
    <property type="entry name" value="DNA POLYMERASE III SUBUNIT DELTA"/>
    <property type="match status" value="1"/>
</dbReference>
<dbReference type="GO" id="GO:0003677">
    <property type="term" value="F:DNA binding"/>
    <property type="evidence" value="ECO:0007669"/>
    <property type="project" value="InterPro"/>
</dbReference>
<keyword evidence="3" id="KW-0235">DNA replication</keyword>
<keyword evidence="2" id="KW-0548">Nucleotidyltransferase</keyword>
<dbReference type="RefSeq" id="WP_119496330.1">
    <property type="nucleotide sequence ID" value="NZ_NRJH01000005.1"/>
</dbReference>
<dbReference type="Gene3D" id="1.20.272.10">
    <property type="match status" value="1"/>
</dbReference>
<evidence type="ECO:0000256" key="2">
    <source>
        <dbReference type="ARBA" id="ARBA00022695"/>
    </source>
</evidence>
<dbReference type="AlphaFoldDB" id="A0A3A1Y9T1"/>
<reference evidence="6 7" key="1">
    <citation type="submission" date="2017-08" db="EMBL/GenBank/DDBJ databases">
        <title>Reclassification of Bisgaard taxon 37 and 44.</title>
        <authorList>
            <person name="Christensen H."/>
        </authorList>
    </citation>
    <scope>NUCLEOTIDE SEQUENCE [LARGE SCALE GENOMIC DNA]</scope>
    <source>
        <strain evidence="6 7">B96_4</strain>
    </source>
</reference>
<keyword evidence="1" id="KW-0808">Transferase</keyword>
<comment type="caution">
    <text evidence="6">The sequence shown here is derived from an EMBL/GenBank/DDBJ whole genome shotgun (WGS) entry which is preliminary data.</text>
</comment>
<dbReference type="OrthoDB" id="9770982at2"/>
<evidence type="ECO:0000256" key="4">
    <source>
        <dbReference type="ARBA" id="ARBA00022932"/>
    </source>
</evidence>
<gene>
    <name evidence="6" type="primary">holA</name>
    <name evidence="6" type="ORF">CJP74_00555</name>
</gene>
<evidence type="ECO:0000256" key="3">
    <source>
        <dbReference type="ARBA" id="ARBA00022705"/>
    </source>
</evidence>
<dbReference type="Proteomes" id="UP000266258">
    <property type="component" value="Unassembled WGS sequence"/>
</dbReference>
<protein>
    <recommendedName>
        <fullName evidence="5">DNA polymerase III subunit delta</fullName>
        <ecNumber evidence="5">2.7.7.7</ecNumber>
    </recommendedName>
</protein>
<dbReference type="EC" id="2.7.7.7" evidence="5"/>
<keyword evidence="4" id="KW-0239">DNA-directed DNA polymerase</keyword>
<dbReference type="NCBIfam" id="TIGR01128">
    <property type="entry name" value="holA"/>
    <property type="match status" value="1"/>
</dbReference>
<dbReference type="SUPFAM" id="SSF52540">
    <property type="entry name" value="P-loop containing nucleoside triphosphate hydrolases"/>
    <property type="match status" value="1"/>
</dbReference>
<evidence type="ECO:0000313" key="7">
    <source>
        <dbReference type="Proteomes" id="UP000266258"/>
    </source>
</evidence>
<dbReference type="InterPro" id="IPR027417">
    <property type="entry name" value="P-loop_NTPase"/>
</dbReference>
<organism evidence="6 7">
    <name type="scientific">Psittacicella melopsittaci</name>
    <dbReference type="NCBI Taxonomy" id="2028576"/>
    <lineage>
        <taxon>Bacteria</taxon>
        <taxon>Pseudomonadati</taxon>
        <taxon>Pseudomonadota</taxon>
        <taxon>Gammaproteobacteria</taxon>
        <taxon>Pasteurellales</taxon>
        <taxon>Psittacicellaceae</taxon>
        <taxon>Psittacicella</taxon>
    </lineage>
</organism>